<keyword evidence="3" id="KW-1185">Reference proteome</keyword>
<dbReference type="Proteomes" id="UP000267289">
    <property type="component" value="Unassembled WGS sequence"/>
</dbReference>
<dbReference type="AlphaFoldDB" id="A0A498QFK3"/>
<reference evidence="2 3" key="1">
    <citation type="submission" date="2018-09" db="EMBL/GenBank/DDBJ databases">
        <authorList>
            <person name="Tagini F."/>
        </authorList>
    </citation>
    <scope>NUCLEOTIDE SEQUENCE [LARGE SCALE GENOMIC DNA]</scope>
    <source>
        <strain evidence="2 3">MK13</strain>
    </source>
</reference>
<protein>
    <submittedName>
        <fullName evidence="2">Uncharacterized protein</fullName>
    </submittedName>
</protein>
<name>A0A498QFK3_9MYCO</name>
<dbReference type="EMBL" id="UPHQ01000263">
    <property type="protein sequence ID" value="VBA44366.1"/>
    <property type="molecule type" value="Genomic_DNA"/>
</dbReference>
<evidence type="ECO:0000256" key="1">
    <source>
        <dbReference type="SAM" id="MobiDB-lite"/>
    </source>
</evidence>
<organism evidence="2 3">
    <name type="scientific">Mycobacterium innocens</name>
    <dbReference type="NCBI Taxonomy" id="2341083"/>
    <lineage>
        <taxon>Bacteria</taxon>
        <taxon>Bacillati</taxon>
        <taxon>Actinomycetota</taxon>
        <taxon>Actinomycetes</taxon>
        <taxon>Mycobacteriales</taxon>
        <taxon>Mycobacteriaceae</taxon>
        <taxon>Mycobacterium</taxon>
    </lineage>
</organism>
<sequence length="92" mass="9698">MPESNSAPRDPSDVLGPALARRPKIASTPNVSNTVPMTISVVPGDLPRFGDDGWGGRRTPGCGRPRERCFNPTISKIHPTVGTTSAAIKYAA</sequence>
<evidence type="ECO:0000313" key="2">
    <source>
        <dbReference type="EMBL" id="VBA44366.1"/>
    </source>
</evidence>
<feature type="region of interest" description="Disordered" evidence="1">
    <location>
        <begin position="48"/>
        <end position="67"/>
    </location>
</feature>
<gene>
    <name evidence="2" type="ORF">LAUMK13_04957</name>
</gene>
<accession>A0A498QFK3</accession>
<evidence type="ECO:0000313" key="3">
    <source>
        <dbReference type="Proteomes" id="UP000267289"/>
    </source>
</evidence>
<feature type="region of interest" description="Disordered" evidence="1">
    <location>
        <begin position="1"/>
        <end position="32"/>
    </location>
</feature>
<proteinExistence type="predicted"/>